<dbReference type="Pfam" id="PF00096">
    <property type="entry name" value="zf-C2H2"/>
    <property type="match status" value="3"/>
</dbReference>
<accession>A0AAV4UQP0</accession>
<dbReference type="Proteomes" id="UP001054837">
    <property type="component" value="Unassembled WGS sequence"/>
</dbReference>
<feature type="domain" description="C2H2-type" evidence="8">
    <location>
        <begin position="209"/>
        <end position="236"/>
    </location>
</feature>
<keyword evidence="2" id="KW-0677">Repeat</keyword>
<feature type="domain" description="C2H2-type" evidence="8">
    <location>
        <begin position="181"/>
        <end position="208"/>
    </location>
</feature>
<feature type="domain" description="C2H2-type" evidence="8">
    <location>
        <begin position="153"/>
        <end position="180"/>
    </location>
</feature>
<dbReference type="GO" id="GO:0008270">
    <property type="term" value="F:zinc ion binding"/>
    <property type="evidence" value="ECO:0007669"/>
    <property type="project" value="UniProtKB-KW"/>
</dbReference>
<evidence type="ECO:0000256" key="2">
    <source>
        <dbReference type="ARBA" id="ARBA00022737"/>
    </source>
</evidence>
<feature type="compositionally biased region" description="Polar residues" evidence="7">
    <location>
        <begin position="1"/>
        <end position="14"/>
    </location>
</feature>
<organism evidence="9 10">
    <name type="scientific">Caerostris darwini</name>
    <dbReference type="NCBI Taxonomy" id="1538125"/>
    <lineage>
        <taxon>Eukaryota</taxon>
        <taxon>Metazoa</taxon>
        <taxon>Ecdysozoa</taxon>
        <taxon>Arthropoda</taxon>
        <taxon>Chelicerata</taxon>
        <taxon>Arachnida</taxon>
        <taxon>Araneae</taxon>
        <taxon>Araneomorphae</taxon>
        <taxon>Entelegynae</taxon>
        <taxon>Araneoidea</taxon>
        <taxon>Araneidae</taxon>
        <taxon>Caerostris</taxon>
    </lineage>
</organism>
<evidence type="ECO:0000313" key="9">
    <source>
        <dbReference type="EMBL" id="GIY60044.1"/>
    </source>
</evidence>
<keyword evidence="5" id="KW-0539">Nucleus</keyword>
<dbReference type="SUPFAM" id="SSF57667">
    <property type="entry name" value="beta-beta-alpha zinc fingers"/>
    <property type="match status" value="2"/>
</dbReference>
<comment type="caution">
    <text evidence="9">The sequence shown here is derived from an EMBL/GenBank/DDBJ whole genome shotgun (WGS) entry which is preliminary data.</text>
</comment>
<evidence type="ECO:0000256" key="4">
    <source>
        <dbReference type="ARBA" id="ARBA00022833"/>
    </source>
</evidence>
<name>A0AAV4UQP0_9ARAC</name>
<protein>
    <recommendedName>
        <fullName evidence="8">C2H2-type domain-containing protein</fullName>
    </recommendedName>
</protein>
<evidence type="ECO:0000256" key="5">
    <source>
        <dbReference type="ARBA" id="ARBA00023242"/>
    </source>
</evidence>
<sequence length="287" mass="32514">MQNRPGTRNATSNEPPADLFHRMSGPPNPMSFDMGAEGGQNAVRSSENVHQSAEYFFSQRTSNKRNLSNTNDSLTRCSVWKKKMRYSDINPDESSCQPLDLSIRGASFKTEGISSGETRSCKKTQSKISPCSAECSSSALSSSKKSRERGKKHVCDICRKEFSYLSGLERHKLIHTGVKPLVCNTCKMAFNRSDNLETHMCIHSGEKPYSCDICQRKFAHSSTLNRHAAIHSGIKLHCDYCDFETPTKHLQNRHLKKYHSEHKEKCPMCCDYFYSNTLLQSHKCKKL</sequence>
<dbReference type="InterPro" id="IPR036236">
    <property type="entry name" value="Znf_C2H2_sf"/>
</dbReference>
<dbReference type="AlphaFoldDB" id="A0AAV4UQP0"/>
<evidence type="ECO:0000259" key="8">
    <source>
        <dbReference type="PROSITE" id="PS50157"/>
    </source>
</evidence>
<keyword evidence="3 6" id="KW-0863">Zinc-finger</keyword>
<dbReference type="SMART" id="SM00355">
    <property type="entry name" value="ZnF_C2H2"/>
    <property type="match status" value="4"/>
</dbReference>
<dbReference type="InterPro" id="IPR013087">
    <property type="entry name" value="Znf_C2H2_type"/>
</dbReference>
<evidence type="ECO:0000313" key="10">
    <source>
        <dbReference type="Proteomes" id="UP001054837"/>
    </source>
</evidence>
<dbReference type="EMBL" id="BPLQ01011747">
    <property type="protein sequence ID" value="GIY60044.1"/>
    <property type="molecule type" value="Genomic_DNA"/>
</dbReference>
<gene>
    <name evidence="9" type="ORF">CDAR_25591</name>
</gene>
<evidence type="ECO:0000256" key="3">
    <source>
        <dbReference type="ARBA" id="ARBA00022771"/>
    </source>
</evidence>
<evidence type="ECO:0000256" key="1">
    <source>
        <dbReference type="ARBA" id="ARBA00022723"/>
    </source>
</evidence>
<dbReference type="PROSITE" id="PS00028">
    <property type="entry name" value="ZINC_FINGER_C2H2_1"/>
    <property type="match status" value="3"/>
</dbReference>
<dbReference type="FunFam" id="3.30.160.60:FF:000515">
    <property type="entry name" value="early growth response protein 4"/>
    <property type="match status" value="1"/>
</dbReference>
<dbReference type="GO" id="GO:0000981">
    <property type="term" value="F:DNA-binding transcription factor activity, RNA polymerase II-specific"/>
    <property type="evidence" value="ECO:0007669"/>
    <property type="project" value="TreeGrafter"/>
</dbReference>
<dbReference type="Gene3D" id="3.30.160.60">
    <property type="entry name" value="Classic Zinc Finger"/>
    <property type="match status" value="3"/>
</dbReference>
<feature type="region of interest" description="Disordered" evidence="7">
    <location>
        <begin position="1"/>
        <end position="47"/>
    </location>
</feature>
<dbReference type="PROSITE" id="PS50157">
    <property type="entry name" value="ZINC_FINGER_C2H2_2"/>
    <property type="match status" value="3"/>
</dbReference>
<reference evidence="9 10" key="1">
    <citation type="submission" date="2021-06" db="EMBL/GenBank/DDBJ databases">
        <title>Caerostris darwini draft genome.</title>
        <authorList>
            <person name="Kono N."/>
            <person name="Arakawa K."/>
        </authorList>
    </citation>
    <scope>NUCLEOTIDE SEQUENCE [LARGE SCALE GENOMIC DNA]</scope>
</reference>
<dbReference type="GO" id="GO:0000978">
    <property type="term" value="F:RNA polymerase II cis-regulatory region sequence-specific DNA binding"/>
    <property type="evidence" value="ECO:0007669"/>
    <property type="project" value="TreeGrafter"/>
</dbReference>
<evidence type="ECO:0000256" key="6">
    <source>
        <dbReference type="PROSITE-ProRule" id="PRU00042"/>
    </source>
</evidence>
<dbReference type="PANTHER" id="PTHR23235:SF142">
    <property type="entry name" value="ZINC FINGER PROTEIN 384"/>
    <property type="match status" value="1"/>
</dbReference>
<dbReference type="PANTHER" id="PTHR23235">
    <property type="entry name" value="KRUEPPEL-LIKE TRANSCRIPTION FACTOR"/>
    <property type="match status" value="1"/>
</dbReference>
<keyword evidence="1" id="KW-0479">Metal-binding</keyword>
<keyword evidence="10" id="KW-1185">Reference proteome</keyword>
<proteinExistence type="predicted"/>
<keyword evidence="4" id="KW-0862">Zinc</keyword>
<evidence type="ECO:0000256" key="7">
    <source>
        <dbReference type="SAM" id="MobiDB-lite"/>
    </source>
</evidence>